<reference evidence="1" key="2">
    <citation type="journal article" date="2015" name="Data Brief">
        <title>Shoot transcriptome of the giant reed, Arundo donax.</title>
        <authorList>
            <person name="Barrero R.A."/>
            <person name="Guerrero F.D."/>
            <person name="Moolhuijzen P."/>
            <person name="Goolsby J.A."/>
            <person name="Tidwell J."/>
            <person name="Bellgard S.E."/>
            <person name="Bellgard M.I."/>
        </authorList>
    </citation>
    <scope>NUCLEOTIDE SEQUENCE</scope>
    <source>
        <tissue evidence="1">Shoot tissue taken approximately 20 cm above the soil surface</tissue>
    </source>
</reference>
<dbReference type="EMBL" id="GBRH01252216">
    <property type="protein sequence ID" value="JAD45679.1"/>
    <property type="molecule type" value="Transcribed_RNA"/>
</dbReference>
<reference evidence="1" key="1">
    <citation type="submission" date="2014-09" db="EMBL/GenBank/DDBJ databases">
        <authorList>
            <person name="Magalhaes I.L.F."/>
            <person name="Oliveira U."/>
            <person name="Santos F.R."/>
            <person name="Vidigal T.H.D.A."/>
            <person name="Brescovit A.D."/>
            <person name="Santos A.J."/>
        </authorList>
    </citation>
    <scope>NUCLEOTIDE SEQUENCE</scope>
    <source>
        <tissue evidence="1">Shoot tissue taken approximately 20 cm above the soil surface</tissue>
    </source>
</reference>
<sequence length="48" mass="5971">MPVRKEEHSYQTWCTPKIQAGLEHIPVPRLFCWFQHFWPKYFVTFVNF</sequence>
<protein>
    <submittedName>
        <fullName evidence="1">Uncharacterized protein</fullName>
    </submittedName>
</protein>
<proteinExistence type="predicted"/>
<accession>A0A0A9A211</accession>
<dbReference type="AlphaFoldDB" id="A0A0A9A211"/>
<name>A0A0A9A211_ARUDO</name>
<organism evidence="1">
    <name type="scientific">Arundo donax</name>
    <name type="common">Giant reed</name>
    <name type="synonym">Donax arundinaceus</name>
    <dbReference type="NCBI Taxonomy" id="35708"/>
    <lineage>
        <taxon>Eukaryota</taxon>
        <taxon>Viridiplantae</taxon>
        <taxon>Streptophyta</taxon>
        <taxon>Embryophyta</taxon>
        <taxon>Tracheophyta</taxon>
        <taxon>Spermatophyta</taxon>
        <taxon>Magnoliopsida</taxon>
        <taxon>Liliopsida</taxon>
        <taxon>Poales</taxon>
        <taxon>Poaceae</taxon>
        <taxon>PACMAD clade</taxon>
        <taxon>Arundinoideae</taxon>
        <taxon>Arundineae</taxon>
        <taxon>Arundo</taxon>
    </lineage>
</organism>
<evidence type="ECO:0000313" key="1">
    <source>
        <dbReference type="EMBL" id="JAD45679.1"/>
    </source>
</evidence>